<evidence type="ECO:0000256" key="4">
    <source>
        <dbReference type="ARBA" id="ARBA00023163"/>
    </source>
</evidence>
<dbReference type="RefSeq" id="WP_222988694.1">
    <property type="nucleotide sequence ID" value="NZ_JAINVV010000003.1"/>
</dbReference>
<feature type="domain" description="RNA polymerase sigma-70 region 2" evidence="5">
    <location>
        <begin position="14"/>
        <end position="77"/>
    </location>
</feature>
<dbReference type="PANTHER" id="PTHR43133">
    <property type="entry name" value="RNA POLYMERASE ECF-TYPE SIGMA FACTO"/>
    <property type="match status" value="1"/>
</dbReference>
<reference evidence="7 8" key="1">
    <citation type="submission" date="2021-08" db="EMBL/GenBank/DDBJ databases">
        <authorList>
            <person name="Tuo L."/>
        </authorList>
    </citation>
    <scope>NUCLEOTIDE SEQUENCE [LARGE SCALE GENOMIC DNA]</scope>
    <source>
        <strain evidence="7 8">JCM 31229</strain>
    </source>
</reference>
<dbReference type="Pfam" id="PF04542">
    <property type="entry name" value="Sigma70_r2"/>
    <property type="match status" value="1"/>
</dbReference>
<dbReference type="InterPro" id="IPR013324">
    <property type="entry name" value="RNA_pol_sigma_r3/r4-like"/>
</dbReference>
<name>A0ABS7PJW7_9SPHN</name>
<accession>A0ABS7PJW7</accession>
<evidence type="ECO:0000256" key="3">
    <source>
        <dbReference type="ARBA" id="ARBA00023082"/>
    </source>
</evidence>
<feature type="domain" description="RNA polymerase sigma factor 70 region 4 type 2" evidence="6">
    <location>
        <begin position="112"/>
        <end position="162"/>
    </location>
</feature>
<sequence length="169" mass="19184">MTDRAAALDIGGVYAAHGHWLQSWLRRRTRCPHRASDLAQDTFCRIIERRPAEALADPRRYLAVIARRLLIDDVRRREIERAYLDTHAELHGDTDELTPERIAAATQLLDGIMLLLGGLSTQVRVAFLLRRVDGLSHAEIAAELEISERTVKRHIARAYAACYEFAYPA</sequence>
<gene>
    <name evidence="7" type="ORF">K7G82_04745</name>
</gene>
<dbReference type="Gene3D" id="1.10.1740.10">
    <property type="match status" value="1"/>
</dbReference>
<dbReference type="InterPro" id="IPR013249">
    <property type="entry name" value="RNA_pol_sigma70_r4_t2"/>
</dbReference>
<dbReference type="InterPro" id="IPR039425">
    <property type="entry name" value="RNA_pol_sigma-70-like"/>
</dbReference>
<keyword evidence="2" id="KW-0805">Transcription regulation</keyword>
<dbReference type="Pfam" id="PF08281">
    <property type="entry name" value="Sigma70_r4_2"/>
    <property type="match status" value="1"/>
</dbReference>
<dbReference type="Proteomes" id="UP000706039">
    <property type="component" value="Unassembled WGS sequence"/>
</dbReference>
<dbReference type="InterPro" id="IPR013325">
    <property type="entry name" value="RNA_pol_sigma_r2"/>
</dbReference>
<evidence type="ECO:0000256" key="2">
    <source>
        <dbReference type="ARBA" id="ARBA00023015"/>
    </source>
</evidence>
<evidence type="ECO:0000256" key="1">
    <source>
        <dbReference type="ARBA" id="ARBA00010641"/>
    </source>
</evidence>
<keyword evidence="3" id="KW-0731">Sigma factor</keyword>
<dbReference type="InterPro" id="IPR007627">
    <property type="entry name" value="RNA_pol_sigma70_r2"/>
</dbReference>
<dbReference type="Gene3D" id="1.10.10.10">
    <property type="entry name" value="Winged helix-like DNA-binding domain superfamily/Winged helix DNA-binding domain"/>
    <property type="match status" value="1"/>
</dbReference>
<comment type="caution">
    <text evidence="7">The sequence shown here is derived from an EMBL/GenBank/DDBJ whole genome shotgun (WGS) entry which is preliminary data.</text>
</comment>
<comment type="similarity">
    <text evidence="1">Belongs to the sigma-70 factor family. ECF subfamily.</text>
</comment>
<evidence type="ECO:0000313" key="7">
    <source>
        <dbReference type="EMBL" id="MBY8821588.1"/>
    </source>
</evidence>
<protein>
    <submittedName>
        <fullName evidence="7">Sigma-70 family RNA polymerase sigma factor</fullName>
    </submittedName>
</protein>
<dbReference type="PANTHER" id="PTHR43133:SF63">
    <property type="entry name" value="RNA POLYMERASE SIGMA FACTOR FECI-RELATED"/>
    <property type="match status" value="1"/>
</dbReference>
<dbReference type="InterPro" id="IPR036388">
    <property type="entry name" value="WH-like_DNA-bd_sf"/>
</dbReference>
<proteinExistence type="inferred from homology"/>
<keyword evidence="8" id="KW-1185">Reference proteome</keyword>
<evidence type="ECO:0000313" key="8">
    <source>
        <dbReference type="Proteomes" id="UP000706039"/>
    </source>
</evidence>
<dbReference type="SUPFAM" id="SSF88946">
    <property type="entry name" value="Sigma2 domain of RNA polymerase sigma factors"/>
    <property type="match status" value="1"/>
</dbReference>
<organism evidence="7 8">
    <name type="scientific">Sphingomonas colocasiae</name>
    <dbReference type="NCBI Taxonomy" id="1848973"/>
    <lineage>
        <taxon>Bacteria</taxon>
        <taxon>Pseudomonadati</taxon>
        <taxon>Pseudomonadota</taxon>
        <taxon>Alphaproteobacteria</taxon>
        <taxon>Sphingomonadales</taxon>
        <taxon>Sphingomonadaceae</taxon>
        <taxon>Sphingomonas</taxon>
    </lineage>
</organism>
<evidence type="ECO:0000259" key="5">
    <source>
        <dbReference type="Pfam" id="PF04542"/>
    </source>
</evidence>
<keyword evidence="4" id="KW-0804">Transcription</keyword>
<dbReference type="EMBL" id="JAINVV010000003">
    <property type="protein sequence ID" value="MBY8821588.1"/>
    <property type="molecule type" value="Genomic_DNA"/>
</dbReference>
<dbReference type="InterPro" id="IPR014284">
    <property type="entry name" value="RNA_pol_sigma-70_dom"/>
</dbReference>
<dbReference type="NCBIfam" id="TIGR02937">
    <property type="entry name" value="sigma70-ECF"/>
    <property type="match status" value="1"/>
</dbReference>
<evidence type="ECO:0000259" key="6">
    <source>
        <dbReference type="Pfam" id="PF08281"/>
    </source>
</evidence>
<dbReference type="SUPFAM" id="SSF88659">
    <property type="entry name" value="Sigma3 and sigma4 domains of RNA polymerase sigma factors"/>
    <property type="match status" value="1"/>
</dbReference>